<dbReference type="InterPro" id="IPR008928">
    <property type="entry name" value="6-hairpin_glycosidase_sf"/>
</dbReference>
<dbReference type="SUPFAM" id="SSF48208">
    <property type="entry name" value="Six-hairpin glycosidases"/>
    <property type="match status" value="1"/>
</dbReference>
<evidence type="ECO:0000259" key="1">
    <source>
        <dbReference type="Pfam" id="PF07944"/>
    </source>
</evidence>
<dbReference type="EMBL" id="JAUEMJ010000002">
    <property type="protein sequence ID" value="MDN3239652.1"/>
    <property type="molecule type" value="Genomic_DNA"/>
</dbReference>
<feature type="domain" description="Non-reducing end beta-L-arabinofuranosidase-like GH127 C-terminal" evidence="3">
    <location>
        <begin position="529"/>
        <end position="633"/>
    </location>
</feature>
<keyword evidence="4" id="KW-0378">Hydrolase</keyword>
<dbReference type="PANTHER" id="PTHR43465">
    <property type="entry name" value="DUF1680 DOMAIN PROTEIN (AFU_ORTHOLOGUE AFUA_1G08910)"/>
    <property type="match status" value="1"/>
</dbReference>
<reference evidence="4" key="1">
    <citation type="submission" date="2023-06" db="EMBL/GenBank/DDBJ databases">
        <title>Gycomyces niveus sp.nov., a novel actinomycete isolated from soil in Shouguang.</title>
        <authorList>
            <person name="Yang X."/>
            <person name="Zhao J."/>
        </authorList>
    </citation>
    <scope>NUCLEOTIDE SEQUENCE</scope>
    <source>
        <strain evidence="4">NEAU C2</strain>
    </source>
</reference>
<feature type="domain" description="Non-reducing end beta-L-arabinofuranosidase-like GH127 catalytic" evidence="1">
    <location>
        <begin position="13"/>
        <end position="419"/>
    </location>
</feature>
<organism evidence="4 5">
    <name type="scientific">Glycomyces tritici</name>
    <dbReference type="NCBI Taxonomy" id="2665176"/>
    <lineage>
        <taxon>Bacteria</taxon>
        <taxon>Bacillati</taxon>
        <taxon>Actinomycetota</taxon>
        <taxon>Actinomycetes</taxon>
        <taxon>Glycomycetales</taxon>
        <taxon>Glycomycetaceae</taxon>
        <taxon>Glycomyces</taxon>
    </lineage>
</organism>
<dbReference type="Pfam" id="PF20737">
    <property type="entry name" value="Glyco_hydro127C"/>
    <property type="match status" value="1"/>
</dbReference>
<protein>
    <submittedName>
        <fullName evidence="4">Glycoside hydrolase family 127 protein</fullName>
    </submittedName>
</protein>
<dbReference type="InterPro" id="IPR012878">
    <property type="entry name" value="Beta-AFase-like_GH127_cat"/>
</dbReference>
<dbReference type="RefSeq" id="WP_289956540.1">
    <property type="nucleotide sequence ID" value="NZ_JAUEMJ010000002.1"/>
</dbReference>
<evidence type="ECO:0000259" key="2">
    <source>
        <dbReference type="Pfam" id="PF20736"/>
    </source>
</evidence>
<name>A0ABT7YLY6_9ACTN</name>
<evidence type="ECO:0000313" key="4">
    <source>
        <dbReference type="EMBL" id="MDN3239652.1"/>
    </source>
</evidence>
<dbReference type="Proteomes" id="UP001171902">
    <property type="component" value="Unassembled WGS sequence"/>
</dbReference>
<feature type="domain" description="Non-reducing end beta-L-arabinofuranosidase-like GH127 middle" evidence="2">
    <location>
        <begin position="430"/>
        <end position="525"/>
    </location>
</feature>
<proteinExistence type="predicted"/>
<keyword evidence="5" id="KW-1185">Reference proteome</keyword>
<dbReference type="PANTHER" id="PTHR43465:SF2">
    <property type="entry name" value="DUF1680 DOMAIN PROTEIN (AFU_ORTHOLOGUE AFUA_1G08910)"/>
    <property type="match status" value="1"/>
</dbReference>
<gene>
    <name evidence="4" type="ORF">QWI33_07940</name>
</gene>
<dbReference type="GO" id="GO:0016787">
    <property type="term" value="F:hydrolase activity"/>
    <property type="evidence" value="ECO:0007669"/>
    <property type="project" value="UniProtKB-KW"/>
</dbReference>
<evidence type="ECO:0000313" key="5">
    <source>
        <dbReference type="Proteomes" id="UP001171902"/>
    </source>
</evidence>
<comment type="caution">
    <text evidence="4">The sequence shown here is derived from an EMBL/GenBank/DDBJ whole genome shotgun (WGS) entry which is preliminary data.</text>
</comment>
<dbReference type="InterPro" id="IPR049049">
    <property type="entry name" value="Beta-AFase-like_GH127_C"/>
</dbReference>
<dbReference type="InterPro" id="IPR049174">
    <property type="entry name" value="Beta-AFase-like"/>
</dbReference>
<sequence length="636" mass="69732">MPAPHRTSLHLADVAIADGFWSPRRETVRTRTIPHQEARLREGGQFEALLLEPRSHDGDDRERFPIFWESDVAKWIEAASNVLAHGDHPELDAALDKAIELLAGAQQEDGYLNSYFTAVKPGKRFTDLRDAHELYCAGHLIEAGVAHYEATGKTTLLGIVRRYADLIAVEFGPGGPCEGGYDGHQEIELALVKLHRATNEQRYLDLALLLTDNRGRAPFYFDAEAERRGDTGYFGGHWSPGGAYARTSRRDREYHQTHAPVREQTEAVGHAVRAMYQYSAMADLALELGDQGLHDACERLWDDLVTTKLYVTGGIGADPSIEGFGKPYDLPDHTGYAETCAAIGLVFWAHRMMVLTGEAKYVDVLERALYNGVLAGASADGTEYFYGNPLASDGTVERSDWFDCACCPPNLARLLTSLEQYVYVGDAEGLYVNLYVTGAARLTHGGKRITVTQESDYPWNGDITLRVTEAEAPLPMALRLRLPEWAAGATVQVNGAPAEYRTENGYAVVDRTWTEGDRVDLTLPMAPVLVRADPRVLAAHGKVAIQRGPIVHCVEEIDNAAPVPRLAVARGGELRTEHVDGQDTVIAEGLVDGPAADGLYSTEPPAAAPTAIRTVPYYAWANRGKGTMAVWIRETP</sequence>
<dbReference type="Pfam" id="PF07944">
    <property type="entry name" value="Beta-AFase-like_GH127_cat"/>
    <property type="match status" value="1"/>
</dbReference>
<evidence type="ECO:0000259" key="3">
    <source>
        <dbReference type="Pfam" id="PF20737"/>
    </source>
</evidence>
<dbReference type="Pfam" id="PF20736">
    <property type="entry name" value="Glyco_hydro127M"/>
    <property type="match status" value="1"/>
</dbReference>
<dbReference type="InterPro" id="IPR049046">
    <property type="entry name" value="Beta-AFase-like_GH127_middle"/>
</dbReference>
<accession>A0ABT7YLY6</accession>